<dbReference type="EMBL" id="RAQU01000320">
    <property type="protein sequence ID" value="RKK01205.1"/>
    <property type="molecule type" value="Genomic_DNA"/>
</dbReference>
<organism evidence="1 2">
    <name type="scientific">Teichococcus wenyumeiae</name>
    <dbReference type="NCBI Taxonomy" id="2478470"/>
    <lineage>
        <taxon>Bacteria</taxon>
        <taxon>Pseudomonadati</taxon>
        <taxon>Pseudomonadota</taxon>
        <taxon>Alphaproteobacteria</taxon>
        <taxon>Acetobacterales</taxon>
        <taxon>Roseomonadaceae</taxon>
        <taxon>Roseomonas</taxon>
    </lineage>
</organism>
<sequence>MQETTPLRQHALDWIAANEPRLSAFNARIWAHAEPAWREYRSMRDYVEILRAEGFVVEEGSGDMPTAFMASW</sequence>
<protein>
    <submittedName>
        <fullName evidence="1">Amidohydrolase</fullName>
    </submittedName>
</protein>
<keyword evidence="1" id="KW-0378">Hydrolase</keyword>
<comment type="caution">
    <text evidence="1">The sequence shown here is derived from an EMBL/GenBank/DDBJ whole genome shotgun (WGS) entry which is preliminary data.</text>
</comment>
<dbReference type="GO" id="GO:0016787">
    <property type="term" value="F:hydrolase activity"/>
    <property type="evidence" value="ECO:0007669"/>
    <property type="project" value="UniProtKB-KW"/>
</dbReference>
<feature type="non-terminal residue" evidence="1">
    <location>
        <position position="72"/>
    </location>
</feature>
<reference evidence="1 2" key="1">
    <citation type="submission" date="2018-09" db="EMBL/GenBank/DDBJ databases">
        <title>Roseomonas sp. nov., isolated from feces of Tibetan antelopes in the Qinghai-Tibet plateau, China.</title>
        <authorList>
            <person name="Tian Z."/>
        </authorList>
    </citation>
    <scope>NUCLEOTIDE SEQUENCE [LARGE SCALE GENOMIC DNA]</scope>
    <source>
        <strain evidence="1 2">Z24</strain>
    </source>
</reference>
<gene>
    <name evidence="1" type="ORF">D6Z83_26220</name>
</gene>
<dbReference type="Gene3D" id="3.40.630.10">
    <property type="entry name" value="Zn peptidases"/>
    <property type="match status" value="1"/>
</dbReference>
<evidence type="ECO:0000313" key="1">
    <source>
        <dbReference type="EMBL" id="RKK01205.1"/>
    </source>
</evidence>
<accession>A0A3A9J992</accession>
<dbReference type="Proteomes" id="UP000278036">
    <property type="component" value="Unassembled WGS sequence"/>
</dbReference>
<proteinExistence type="predicted"/>
<name>A0A3A9J992_9PROT</name>
<evidence type="ECO:0000313" key="2">
    <source>
        <dbReference type="Proteomes" id="UP000278036"/>
    </source>
</evidence>
<dbReference type="InParanoid" id="A0A3A9J992"/>
<dbReference type="AlphaFoldDB" id="A0A3A9J992"/>
<dbReference type="SUPFAM" id="SSF53187">
    <property type="entry name" value="Zn-dependent exopeptidases"/>
    <property type="match status" value="1"/>
</dbReference>